<organism evidence="3 4">
    <name type="scientific">Polycladomyces zharkentensis</name>
    <dbReference type="NCBI Taxonomy" id="2807616"/>
    <lineage>
        <taxon>Bacteria</taxon>
        <taxon>Bacillati</taxon>
        <taxon>Bacillota</taxon>
        <taxon>Bacilli</taxon>
        <taxon>Bacillales</taxon>
        <taxon>Thermoactinomycetaceae</taxon>
        <taxon>Polycladomyces</taxon>
    </lineage>
</organism>
<feature type="region of interest" description="Disordered" evidence="1">
    <location>
        <begin position="33"/>
        <end position="55"/>
    </location>
</feature>
<protein>
    <submittedName>
        <fullName evidence="3">Amidase domain-containing protein</fullName>
    </submittedName>
</protein>
<feature type="domain" description="Putative amidase" evidence="2">
    <location>
        <begin position="357"/>
        <end position="498"/>
    </location>
</feature>
<proteinExistence type="predicted"/>
<gene>
    <name evidence="3" type="ORF">JQC72_03605</name>
</gene>
<evidence type="ECO:0000313" key="4">
    <source>
        <dbReference type="Proteomes" id="UP001177120"/>
    </source>
</evidence>
<feature type="compositionally biased region" description="Gly residues" evidence="1">
    <location>
        <begin position="326"/>
        <end position="335"/>
    </location>
</feature>
<evidence type="ECO:0000313" key="3">
    <source>
        <dbReference type="EMBL" id="MBN2908604.1"/>
    </source>
</evidence>
<comment type="caution">
    <text evidence="3">The sequence shown here is derived from an EMBL/GenBank/DDBJ whole genome shotgun (WGS) entry which is preliminary data.</text>
</comment>
<evidence type="ECO:0000256" key="1">
    <source>
        <dbReference type="SAM" id="MobiDB-lite"/>
    </source>
</evidence>
<feature type="region of interest" description="Disordered" evidence="1">
    <location>
        <begin position="171"/>
        <end position="356"/>
    </location>
</feature>
<feature type="compositionally biased region" description="Polar residues" evidence="1">
    <location>
        <begin position="224"/>
        <end position="244"/>
    </location>
</feature>
<dbReference type="PANTHER" id="PTHR40032:SF1">
    <property type="entry name" value="EXPORTED PROTEIN"/>
    <property type="match status" value="1"/>
</dbReference>
<reference evidence="3" key="1">
    <citation type="journal article" date="2024" name="Int. J. Syst. Evol. Microbiol.">
        <title>Polycladomyces zharkentensis sp. nov., a novel thermophilic cellulose- and starch-degrading member of the Bacillota from a geothermal aquifer in Kazakhstan.</title>
        <authorList>
            <person name="Mashzhan A."/>
            <person name="Kistaubayeva A."/>
            <person name="Javier-Lopez R."/>
            <person name="Bissenova U."/>
            <person name="Bissenbay A."/>
            <person name="Birkeland N.K."/>
        </authorList>
    </citation>
    <scope>NUCLEOTIDE SEQUENCE</scope>
    <source>
        <strain evidence="3">ZKZ2T</strain>
    </source>
</reference>
<dbReference type="Pfam" id="PF12671">
    <property type="entry name" value="Amidase_6"/>
    <property type="match status" value="1"/>
</dbReference>
<name>A0ABS2WGG4_9BACL</name>
<accession>A0ABS2WGG4</accession>
<dbReference type="EMBL" id="JAFHAP010000004">
    <property type="protein sequence ID" value="MBN2908604.1"/>
    <property type="molecule type" value="Genomic_DNA"/>
</dbReference>
<evidence type="ECO:0000259" key="2">
    <source>
        <dbReference type="Pfam" id="PF12671"/>
    </source>
</evidence>
<dbReference type="PANTHER" id="PTHR40032">
    <property type="entry name" value="EXPORTED PROTEIN-RELATED"/>
    <property type="match status" value="1"/>
</dbReference>
<feature type="compositionally biased region" description="Basic and acidic residues" evidence="1">
    <location>
        <begin position="201"/>
        <end position="214"/>
    </location>
</feature>
<dbReference type="RefSeq" id="WP_205492862.1">
    <property type="nucleotide sequence ID" value="NZ_JAFHAP010000004.1"/>
</dbReference>
<keyword evidence="4" id="KW-1185">Reference proteome</keyword>
<dbReference type="InterPro" id="IPR024301">
    <property type="entry name" value="Amidase_6"/>
</dbReference>
<sequence length="521" mass="57512">MKRKVLFLMGLVVVVGLGTAYAFSDTLFGGPPKSVKKTESVPMTAVTDEPEDQGQNLDEELSSIQKNADGEQTTGKKLSYYANYSVSKEEIKRDHQEAIRISADRIKKKKLDIKPDLDDPKYRDFIKGMATDLASYSKEERDKIIQYARDVDRYEDQEKNKRINELEKKLAAGEKLTGTELAELRDLLPNKKGNLPMTLDRSPKSGKEKEEVKGSPETVKGSEPKSQPKQGTDQQEGEGISTQPAPADGSGQGTNPEQPAIPEQPATDDQQNAVGGNQGETRTPGSNNSEPNQGSADREQNVPGQPGNAPSGEVPGSTAPNEQGNGSDGSSGGGTVQPQPGDDQNKGNPPSSRLIPYDREAARDYAYQWWNKRNNEQFGYYSRVSGGCYNCWYDCTNFASQVMKAGGLVEWKKTNYWYYSDKKPSYSWGVANSLYKHLKFRAKPVRSMFDLQIGDVVQADLDGDGDIDHSAVVTKVTPTEVYVTQHTTDKKDNPLSLWILYGFKVYGWDIQSANYEAPTGN</sequence>
<feature type="compositionally biased region" description="Polar residues" evidence="1">
    <location>
        <begin position="267"/>
        <end position="295"/>
    </location>
</feature>
<dbReference type="Proteomes" id="UP001177120">
    <property type="component" value="Unassembled WGS sequence"/>
</dbReference>